<evidence type="ECO:0000256" key="13">
    <source>
        <dbReference type="ARBA" id="ARBA00023002"/>
    </source>
</evidence>
<dbReference type="InterPro" id="IPR001295">
    <property type="entry name" value="Dihydroorotate_DH_CS"/>
</dbReference>
<dbReference type="GO" id="GO:0006207">
    <property type="term" value="P:'de novo' pyrimidine nucleobase biosynthetic process"/>
    <property type="evidence" value="ECO:0007669"/>
    <property type="project" value="InterPro"/>
</dbReference>
<keyword evidence="14" id="KW-0496">Mitochondrion</keyword>
<evidence type="ECO:0000256" key="17">
    <source>
        <dbReference type="SAM" id="MobiDB-lite"/>
    </source>
</evidence>
<dbReference type="GO" id="GO:0005743">
    <property type="term" value="C:mitochondrial inner membrane"/>
    <property type="evidence" value="ECO:0007669"/>
    <property type="project" value="UniProtKB-SubCell"/>
</dbReference>
<evidence type="ECO:0000256" key="11">
    <source>
        <dbReference type="ARBA" id="ARBA00022946"/>
    </source>
</evidence>
<evidence type="ECO:0000256" key="4">
    <source>
        <dbReference type="ARBA" id="ARBA00005359"/>
    </source>
</evidence>
<dbReference type="NCBIfam" id="TIGR01036">
    <property type="entry name" value="pyrD_sub2"/>
    <property type="match status" value="1"/>
</dbReference>
<feature type="region of interest" description="Disordered" evidence="17">
    <location>
        <begin position="288"/>
        <end position="311"/>
    </location>
</feature>
<evidence type="ECO:0000256" key="15">
    <source>
        <dbReference type="ARBA" id="ARBA00023136"/>
    </source>
</evidence>
<dbReference type="PANTHER" id="PTHR48109:SF4">
    <property type="entry name" value="DIHYDROOROTATE DEHYDROGENASE (QUINONE), MITOCHONDRIAL"/>
    <property type="match status" value="1"/>
</dbReference>
<dbReference type="InterPro" id="IPR013785">
    <property type="entry name" value="Aldolase_TIM"/>
</dbReference>
<dbReference type="InterPro" id="IPR005719">
    <property type="entry name" value="Dihydroorotate_DH_2"/>
</dbReference>
<keyword evidence="8" id="KW-0288">FMN</keyword>
<evidence type="ECO:0000256" key="1">
    <source>
        <dbReference type="ARBA" id="ARBA00001917"/>
    </source>
</evidence>
<comment type="similarity">
    <text evidence="4">Belongs to the dihydroorotate dehydrogenase family. Type 2 subfamily.</text>
</comment>
<keyword evidence="11" id="KW-0809">Transit peptide</keyword>
<dbReference type="EMBL" id="CADEPI010000017">
    <property type="protein sequence ID" value="CAB3364745.1"/>
    <property type="molecule type" value="Genomic_DNA"/>
</dbReference>
<dbReference type="SUPFAM" id="SSF51395">
    <property type="entry name" value="FMN-linked oxidoreductases"/>
    <property type="match status" value="1"/>
</dbReference>
<comment type="catalytic activity">
    <reaction evidence="16">
        <text>(S)-dihydroorotate + a quinone = orotate + a quinol</text>
        <dbReference type="Rhea" id="RHEA:30187"/>
        <dbReference type="ChEBI" id="CHEBI:24646"/>
        <dbReference type="ChEBI" id="CHEBI:30839"/>
        <dbReference type="ChEBI" id="CHEBI:30864"/>
        <dbReference type="ChEBI" id="CHEBI:132124"/>
        <dbReference type="EC" id="1.3.5.2"/>
    </reaction>
</comment>
<evidence type="ECO:0000256" key="3">
    <source>
        <dbReference type="ARBA" id="ARBA00005161"/>
    </source>
</evidence>
<dbReference type="PROSITE" id="PS00912">
    <property type="entry name" value="DHODEHASE_2"/>
    <property type="match status" value="1"/>
</dbReference>
<dbReference type="InterPro" id="IPR005720">
    <property type="entry name" value="Dihydroorotate_DH_cat"/>
</dbReference>
<dbReference type="GO" id="GO:0106430">
    <property type="term" value="F:dihydroorotate dehydrogenase (quinone) activity"/>
    <property type="evidence" value="ECO:0007669"/>
    <property type="project" value="UniProtKB-EC"/>
</dbReference>
<evidence type="ECO:0000256" key="5">
    <source>
        <dbReference type="ARBA" id="ARBA00012791"/>
    </source>
</evidence>
<dbReference type="FunFam" id="3.20.20.70:FF:000066">
    <property type="entry name" value="Dihydroorotate dehydrogenase (quinone), mitochondrial"/>
    <property type="match status" value="1"/>
</dbReference>
<dbReference type="NCBIfam" id="NF003645">
    <property type="entry name" value="PRK05286.1-2"/>
    <property type="match status" value="1"/>
</dbReference>
<evidence type="ECO:0000256" key="6">
    <source>
        <dbReference type="ARBA" id="ARBA00017599"/>
    </source>
</evidence>
<dbReference type="GO" id="GO:0009220">
    <property type="term" value="P:pyrimidine ribonucleotide biosynthetic process"/>
    <property type="evidence" value="ECO:0007669"/>
    <property type="project" value="TreeGrafter"/>
</dbReference>
<proteinExistence type="inferred from homology"/>
<keyword evidence="15" id="KW-0472">Membrane</keyword>
<evidence type="ECO:0000256" key="8">
    <source>
        <dbReference type="ARBA" id="ARBA00022643"/>
    </source>
</evidence>
<dbReference type="PANTHER" id="PTHR48109">
    <property type="entry name" value="DIHYDROOROTATE DEHYDROGENASE (QUINONE), MITOCHONDRIAL-RELATED"/>
    <property type="match status" value="1"/>
</dbReference>
<evidence type="ECO:0000256" key="16">
    <source>
        <dbReference type="ARBA" id="ARBA00048639"/>
    </source>
</evidence>
<organism evidence="19 20">
    <name type="scientific">Cloeon dipterum</name>
    <dbReference type="NCBI Taxonomy" id="197152"/>
    <lineage>
        <taxon>Eukaryota</taxon>
        <taxon>Metazoa</taxon>
        <taxon>Ecdysozoa</taxon>
        <taxon>Arthropoda</taxon>
        <taxon>Hexapoda</taxon>
        <taxon>Insecta</taxon>
        <taxon>Pterygota</taxon>
        <taxon>Palaeoptera</taxon>
        <taxon>Ephemeroptera</taxon>
        <taxon>Pisciforma</taxon>
        <taxon>Baetidae</taxon>
        <taxon>Cloeon</taxon>
    </lineage>
</organism>
<comment type="cofactor">
    <cofactor evidence="1">
        <name>FMN</name>
        <dbReference type="ChEBI" id="CHEBI:58210"/>
    </cofactor>
</comment>
<evidence type="ECO:0000259" key="18">
    <source>
        <dbReference type="Pfam" id="PF01180"/>
    </source>
</evidence>
<evidence type="ECO:0000256" key="7">
    <source>
        <dbReference type="ARBA" id="ARBA00022630"/>
    </source>
</evidence>
<evidence type="ECO:0000313" key="20">
    <source>
        <dbReference type="Proteomes" id="UP000494165"/>
    </source>
</evidence>
<dbReference type="Proteomes" id="UP000494165">
    <property type="component" value="Unassembled WGS sequence"/>
</dbReference>
<evidence type="ECO:0000313" key="19">
    <source>
        <dbReference type="EMBL" id="CAB3364745.1"/>
    </source>
</evidence>
<evidence type="ECO:0000256" key="2">
    <source>
        <dbReference type="ARBA" id="ARBA00004434"/>
    </source>
</evidence>
<dbReference type="NCBIfam" id="NF003652">
    <property type="entry name" value="PRK05286.2-5"/>
    <property type="match status" value="1"/>
</dbReference>
<dbReference type="InterPro" id="IPR050074">
    <property type="entry name" value="DHO_dehydrogenase"/>
</dbReference>
<comment type="subcellular location">
    <subcellularLocation>
        <location evidence="2">Mitochondrion inner membrane</location>
        <topology evidence="2">Single-pass membrane protein</topology>
    </subcellularLocation>
</comment>
<name>A0A8S1C9X2_9INSE</name>
<dbReference type="Pfam" id="PF01180">
    <property type="entry name" value="DHO_dh"/>
    <property type="match status" value="1"/>
</dbReference>
<dbReference type="OrthoDB" id="14784at2759"/>
<sequence length="398" mass="43475">MCSTAVSPARLIGKIGSLVMVTGGGFGAFSAISIYNEDEKFYDNIFMPLVQRLDPETSHNFAVFACKYKLFPKSKFQDPESLNTKVLNLSFDNPIGIAAGFDKQAEAAQSLRNIGFGFVEIGSVTPLPQSGQKKPRLFRLSENEALINRMGFNSDGHEVVLQRLVSLRQSENGKNLTLGVNLGKNKTSEDAVTDYCKGIELFSDVADYLVVNISSPNTAGLRDLQEEKQLKNLLSTLVRVRNNLPPERRKPLFVKISPDLSVEQRKQIADVVLDKLCKVDGLICSNTTTARPSELEGPHTQEAGGLSGRPLKNPSNELISDMYKLTQGAIPIIGVGGVSSGLDAYNKILSGASLVQIYTTFAFHGPPRVTRIKRELDEHLRMNGWSSVSDAVGKGVTR</sequence>
<comment type="caution">
    <text evidence="19">The sequence shown here is derived from an EMBL/GenBank/DDBJ whole genome shotgun (WGS) entry which is preliminary data.</text>
</comment>
<protein>
    <recommendedName>
        <fullName evidence="6">Dihydroorotate dehydrogenase (quinone), mitochondrial</fullName>
        <ecNumber evidence="5">1.3.5.2</ecNumber>
    </recommendedName>
</protein>
<comment type="pathway">
    <text evidence="3">Pyrimidine metabolism; UMP biosynthesis via de novo pathway; orotate from (S)-dihydroorotate (quinone route): step 1/1.</text>
</comment>
<dbReference type="AlphaFoldDB" id="A0A8S1C9X2"/>
<dbReference type="EC" id="1.3.5.2" evidence="5"/>
<accession>A0A8S1C9X2</accession>
<evidence type="ECO:0000256" key="10">
    <source>
        <dbReference type="ARBA" id="ARBA00022792"/>
    </source>
</evidence>
<keyword evidence="10" id="KW-0999">Mitochondrion inner membrane</keyword>
<keyword evidence="9" id="KW-0812">Transmembrane</keyword>
<evidence type="ECO:0000256" key="9">
    <source>
        <dbReference type="ARBA" id="ARBA00022692"/>
    </source>
</evidence>
<keyword evidence="13" id="KW-0560">Oxidoreductase</keyword>
<keyword evidence="7" id="KW-0285">Flavoprotein</keyword>
<evidence type="ECO:0000256" key="12">
    <source>
        <dbReference type="ARBA" id="ARBA00022989"/>
    </source>
</evidence>
<keyword evidence="20" id="KW-1185">Reference proteome</keyword>
<dbReference type="Gene3D" id="3.20.20.70">
    <property type="entry name" value="Aldolase class I"/>
    <property type="match status" value="1"/>
</dbReference>
<evidence type="ECO:0000256" key="14">
    <source>
        <dbReference type="ARBA" id="ARBA00023128"/>
    </source>
</evidence>
<gene>
    <name evidence="19" type="ORF">CLODIP_2_CD03538</name>
</gene>
<reference evidence="19 20" key="1">
    <citation type="submission" date="2020-04" db="EMBL/GenBank/DDBJ databases">
        <authorList>
            <person name="Alioto T."/>
            <person name="Alioto T."/>
            <person name="Gomez Garrido J."/>
        </authorList>
    </citation>
    <scope>NUCLEOTIDE SEQUENCE [LARGE SCALE GENOMIC DNA]</scope>
</reference>
<feature type="domain" description="Dihydroorotate dehydrogenase catalytic" evidence="18">
    <location>
        <begin position="82"/>
        <end position="380"/>
    </location>
</feature>
<dbReference type="CDD" id="cd04738">
    <property type="entry name" value="DHOD_2_like"/>
    <property type="match status" value="1"/>
</dbReference>
<keyword evidence="12" id="KW-1133">Transmembrane helix</keyword>